<feature type="non-terminal residue" evidence="1">
    <location>
        <position position="1"/>
    </location>
</feature>
<evidence type="ECO:0000313" key="2">
    <source>
        <dbReference type="Proteomes" id="UP000789759"/>
    </source>
</evidence>
<gene>
    <name evidence="1" type="ORF">CPELLU_LOCUS15194</name>
</gene>
<reference evidence="1" key="1">
    <citation type="submission" date="2021-06" db="EMBL/GenBank/DDBJ databases">
        <authorList>
            <person name="Kallberg Y."/>
            <person name="Tangrot J."/>
            <person name="Rosling A."/>
        </authorList>
    </citation>
    <scope>NUCLEOTIDE SEQUENCE</scope>
    <source>
        <strain evidence="1">FL966</strain>
    </source>
</reference>
<accession>A0A9N9NPZ8</accession>
<keyword evidence="2" id="KW-1185">Reference proteome</keyword>
<name>A0A9N9NPZ8_9GLOM</name>
<dbReference type="AlphaFoldDB" id="A0A9N9NPZ8"/>
<organism evidence="1 2">
    <name type="scientific">Cetraspora pellucida</name>
    <dbReference type="NCBI Taxonomy" id="1433469"/>
    <lineage>
        <taxon>Eukaryota</taxon>
        <taxon>Fungi</taxon>
        <taxon>Fungi incertae sedis</taxon>
        <taxon>Mucoromycota</taxon>
        <taxon>Glomeromycotina</taxon>
        <taxon>Glomeromycetes</taxon>
        <taxon>Diversisporales</taxon>
        <taxon>Gigasporaceae</taxon>
        <taxon>Cetraspora</taxon>
    </lineage>
</organism>
<protein>
    <submittedName>
        <fullName evidence="1">5247_t:CDS:1</fullName>
    </submittedName>
</protein>
<proteinExistence type="predicted"/>
<sequence length="74" mass="8838">SNLQNPITTNNYTKKMNYTIELQLTEKQTVVTFIEQLYEIKMLHKNFYPEETNKHVYKAELDMLLNAQSIEQIN</sequence>
<dbReference type="Proteomes" id="UP000789759">
    <property type="component" value="Unassembled WGS sequence"/>
</dbReference>
<comment type="caution">
    <text evidence="1">The sequence shown here is derived from an EMBL/GenBank/DDBJ whole genome shotgun (WGS) entry which is preliminary data.</text>
</comment>
<dbReference type="EMBL" id="CAJVQA010019449">
    <property type="protein sequence ID" value="CAG8759162.1"/>
    <property type="molecule type" value="Genomic_DNA"/>
</dbReference>
<evidence type="ECO:0000313" key="1">
    <source>
        <dbReference type="EMBL" id="CAG8759162.1"/>
    </source>
</evidence>